<protein>
    <submittedName>
        <fullName evidence="1">Phenylacetic acid catabolic protein</fullName>
    </submittedName>
</protein>
<comment type="caution">
    <text evidence="1">The sequence shown here is derived from an EMBL/GenBank/DDBJ whole genome shotgun (WGS) entry which is preliminary data.</text>
</comment>
<dbReference type="EMBL" id="JBHRSK010000017">
    <property type="protein sequence ID" value="MFC2970243.1"/>
    <property type="molecule type" value="Genomic_DNA"/>
</dbReference>
<dbReference type="Proteomes" id="UP001595443">
    <property type="component" value="Unassembled WGS sequence"/>
</dbReference>
<evidence type="ECO:0000313" key="1">
    <source>
        <dbReference type="EMBL" id="MFC2970243.1"/>
    </source>
</evidence>
<dbReference type="Gene3D" id="1.20.1260.10">
    <property type="match status" value="1"/>
</dbReference>
<dbReference type="PANTHER" id="PTHR30458:SF0">
    <property type="entry name" value="1,2-PHENYLACETYL-COA EPOXIDASE, SUBUNIT C"/>
    <property type="match status" value="1"/>
</dbReference>
<dbReference type="PANTHER" id="PTHR30458">
    <property type="entry name" value="PHENYLACETIC ACID DEGRADATION PROTEIN PAA"/>
    <property type="match status" value="1"/>
</dbReference>
<dbReference type="RefSeq" id="WP_377835027.1">
    <property type="nucleotide sequence ID" value="NZ_JBHRSK010000017.1"/>
</dbReference>
<dbReference type="InterPro" id="IPR009078">
    <property type="entry name" value="Ferritin-like_SF"/>
</dbReference>
<dbReference type="SUPFAM" id="SSF47240">
    <property type="entry name" value="Ferritin-like"/>
    <property type="match status" value="1"/>
</dbReference>
<sequence>MTNDAPETAAETAAETMPIGDYLAQGGKLTAPDNAPPRYRAELLRLMSSFVDSELAGSAGFADAINWAPGIKERIAASRIVLEKADHAERVLDLMEGFGTDKALYNKAHDWAARSPRDAYVDARRQGGDMRLSVFHYPLEGWTDAVVMNVLMGLATGLQLEELSHCSYTPLADVLREIAPRERRHMELGLEGLERIAADAAGADEARAAIAYWRPRVAETFGAPQSERHARLARMGLRQRPNEALRAAWEEAVNDRLAGLGLA</sequence>
<evidence type="ECO:0000313" key="2">
    <source>
        <dbReference type="Proteomes" id="UP001595443"/>
    </source>
</evidence>
<organism evidence="1 2">
    <name type="scientific">Acidimangrovimonas pyrenivorans</name>
    <dbReference type="NCBI Taxonomy" id="2030798"/>
    <lineage>
        <taxon>Bacteria</taxon>
        <taxon>Pseudomonadati</taxon>
        <taxon>Pseudomonadota</taxon>
        <taxon>Alphaproteobacteria</taxon>
        <taxon>Rhodobacterales</taxon>
        <taxon>Paracoccaceae</taxon>
        <taxon>Acidimangrovimonas</taxon>
    </lineage>
</organism>
<gene>
    <name evidence="1" type="ORF">ACFOES_19260</name>
</gene>
<reference evidence="2" key="1">
    <citation type="journal article" date="2019" name="Int. J. Syst. Evol. Microbiol.">
        <title>The Global Catalogue of Microorganisms (GCM) 10K type strain sequencing project: providing services to taxonomists for standard genome sequencing and annotation.</title>
        <authorList>
            <consortium name="The Broad Institute Genomics Platform"/>
            <consortium name="The Broad Institute Genome Sequencing Center for Infectious Disease"/>
            <person name="Wu L."/>
            <person name="Ma J."/>
        </authorList>
    </citation>
    <scope>NUCLEOTIDE SEQUENCE [LARGE SCALE GENOMIC DNA]</scope>
    <source>
        <strain evidence="2">KCTC 62192</strain>
    </source>
</reference>
<dbReference type="InterPro" id="IPR007814">
    <property type="entry name" value="PaaA_PaaC"/>
</dbReference>
<keyword evidence="2" id="KW-1185">Reference proteome</keyword>
<dbReference type="Pfam" id="PF05138">
    <property type="entry name" value="PaaA_PaaC"/>
    <property type="match status" value="1"/>
</dbReference>
<dbReference type="InterPro" id="IPR012347">
    <property type="entry name" value="Ferritin-like"/>
</dbReference>
<proteinExistence type="predicted"/>
<name>A0ABV7AMF2_9RHOB</name>
<accession>A0ABV7AMF2</accession>
<dbReference type="InterPro" id="IPR052703">
    <property type="entry name" value="Aromatic_CoA_ox/epox"/>
</dbReference>